<gene>
    <name evidence="1" type="ORF">PENANT_c377G03417</name>
</gene>
<feature type="non-terminal residue" evidence="1">
    <location>
        <position position="117"/>
    </location>
</feature>
<organism evidence="1 2">
    <name type="scientific">Penicillium antarcticum</name>
    <dbReference type="NCBI Taxonomy" id="416450"/>
    <lineage>
        <taxon>Eukaryota</taxon>
        <taxon>Fungi</taxon>
        <taxon>Dikarya</taxon>
        <taxon>Ascomycota</taxon>
        <taxon>Pezizomycotina</taxon>
        <taxon>Eurotiomycetes</taxon>
        <taxon>Eurotiomycetidae</taxon>
        <taxon>Eurotiales</taxon>
        <taxon>Aspergillaceae</taxon>
        <taxon>Penicillium</taxon>
    </lineage>
</organism>
<evidence type="ECO:0000313" key="2">
    <source>
        <dbReference type="Proteomes" id="UP000191672"/>
    </source>
</evidence>
<dbReference type="EMBL" id="MDYN01000377">
    <property type="protein sequence ID" value="OQD65595.1"/>
    <property type="molecule type" value="Genomic_DNA"/>
</dbReference>
<proteinExistence type="predicted"/>
<accession>A0A1V6NLK4</accession>
<comment type="caution">
    <text evidence="1">The sequence shown here is derived from an EMBL/GenBank/DDBJ whole genome shotgun (WGS) entry which is preliminary data.</text>
</comment>
<reference evidence="2" key="1">
    <citation type="journal article" date="2017" name="Nat. Microbiol.">
        <title>Global analysis of biosynthetic gene clusters reveals vast potential of secondary metabolite production in Penicillium species.</title>
        <authorList>
            <person name="Nielsen J.C."/>
            <person name="Grijseels S."/>
            <person name="Prigent S."/>
            <person name="Ji B."/>
            <person name="Dainat J."/>
            <person name="Nielsen K.F."/>
            <person name="Frisvad J.C."/>
            <person name="Workman M."/>
            <person name="Nielsen J."/>
        </authorList>
    </citation>
    <scope>NUCLEOTIDE SEQUENCE [LARGE SCALE GENOMIC DNA]</scope>
    <source>
        <strain evidence="2">IBT 31811</strain>
    </source>
</reference>
<evidence type="ECO:0000313" key="1">
    <source>
        <dbReference type="EMBL" id="OQD65595.1"/>
    </source>
</evidence>
<protein>
    <submittedName>
        <fullName evidence="1">Uncharacterized protein</fullName>
    </submittedName>
</protein>
<keyword evidence="2" id="KW-1185">Reference proteome</keyword>
<dbReference type="AlphaFoldDB" id="A0A1V6NLK4"/>
<name>A0A1V6NLK4_9EURO</name>
<dbReference type="Proteomes" id="UP000191672">
    <property type="component" value="Unassembled WGS sequence"/>
</dbReference>
<sequence>MSMLILKVHDRCRSDPSINSAPVGVQNQGSFFWVFHPDLVVIVDRSFSVRDDHLWWCLPWCQDKCLSTLPSSRRSIRGSRKTSARLPRFASAAVVLKAPLMRHAACFWIATKGRLIM</sequence>